<evidence type="ECO:0000313" key="1">
    <source>
        <dbReference type="Proteomes" id="UP000504633"/>
    </source>
</evidence>
<evidence type="ECO:0000313" key="2">
    <source>
        <dbReference type="RefSeq" id="XP_023178825.1"/>
    </source>
</evidence>
<sequence>MNDKKDSIGPIENFTDDLIIHPQYDEKFLQEPSKVEDTIQFLESMLNSNKTEDIKKTQKKTEIKPDVSDSVTDSNFIIFTRLQNDRFSLKRKTKIKLDINMNQFTFMRQIDKSVQERMQARIERERVANNFRRSIIAHCDQRTEILTLNLKLILQYISYWYRQLHAFSSSIRWS</sequence>
<protein>
    <submittedName>
        <fullName evidence="2">Uncharacterized protein LOC111604832 isoform X2</fullName>
    </submittedName>
</protein>
<dbReference type="OrthoDB" id="2017782at2759"/>
<gene>
    <name evidence="2" type="primary">LOC111604832</name>
</gene>
<reference evidence="2" key="1">
    <citation type="submission" date="2025-08" db="UniProtKB">
        <authorList>
            <consortium name="RefSeq"/>
        </authorList>
    </citation>
    <scope>IDENTIFICATION</scope>
    <source>
        <strain evidence="2">15085-1641.00</strain>
        <tissue evidence="2">Whole body</tissue>
    </source>
</reference>
<dbReference type="GeneID" id="111604832"/>
<dbReference type="Proteomes" id="UP000504633">
    <property type="component" value="Unplaced"/>
</dbReference>
<accession>A0A6J1MIB5</accession>
<dbReference type="AlphaFoldDB" id="A0A6J1MIB5"/>
<organism evidence="1 2">
    <name type="scientific">Drosophila hydei</name>
    <name type="common">Fruit fly</name>
    <dbReference type="NCBI Taxonomy" id="7224"/>
    <lineage>
        <taxon>Eukaryota</taxon>
        <taxon>Metazoa</taxon>
        <taxon>Ecdysozoa</taxon>
        <taxon>Arthropoda</taxon>
        <taxon>Hexapoda</taxon>
        <taxon>Insecta</taxon>
        <taxon>Pterygota</taxon>
        <taxon>Neoptera</taxon>
        <taxon>Endopterygota</taxon>
        <taxon>Diptera</taxon>
        <taxon>Brachycera</taxon>
        <taxon>Muscomorpha</taxon>
        <taxon>Ephydroidea</taxon>
        <taxon>Drosophilidae</taxon>
        <taxon>Drosophila</taxon>
    </lineage>
</organism>
<proteinExistence type="predicted"/>
<dbReference type="RefSeq" id="XP_023178825.1">
    <property type="nucleotide sequence ID" value="XM_023323057.2"/>
</dbReference>
<keyword evidence="1" id="KW-1185">Reference proteome</keyword>
<name>A0A6J1MIB5_DROHY</name>